<evidence type="ECO:0000313" key="4">
    <source>
        <dbReference type="Proteomes" id="UP000027195"/>
    </source>
</evidence>
<feature type="region of interest" description="Disordered" evidence="1">
    <location>
        <begin position="520"/>
        <end position="555"/>
    </location>
</feature>
<dbReference type="InterPro" id="IPR045117">
    <property type="entry name" value="ATXN2-like"/>
</dbReference>
<feature type="region of interest" description="Disordered" evidence="1">
    <location>
        <begin position="1"/>
        <end position="68"/>
    </location>
</feature>
<dbReference type="HOGENOM" id="CLU_017397_0_0_1"/>
<feature type="compositionally biased region" description="Low complexity" evidence="1">
    <location>
        <begin position="534"/>
        <end position="555"/>
    </location>
</feature>
<dbReference type="InterPro" id="IPR009604">
    <property type="entry name" value="LsmAD_domain"/>
</dbReference>
<feature type="compositionally biased region" description="Low complexity" evidence="1">
    <location>
        <begin position="337"/>
        <end position="362"/>
    </location>
</feature>
<dbReference type="GO" id="GO:0010494">
    <property type="term" value="C:cytoplasmic stress granule"/>
    <property type="evidence" value="ECO:0007669"/>
    <property type="project" value="TreeGrafter"/>
</dbReference>
<name>A0A067MH01_BOTB1</name>
<protein>
    <recommendedName>
        <fullName evidence="2">LsmAD domain-containing protein</fullName>
    </recommendedName>
</protein>
<gene>
    <name evidence="3" type="ORF">BOTBODRAFT_55014</name>
</gene>
<dbReference type="PANTHER" id="PTHR12854">
    <property type="entry name" value="ATAXIN 2-RELATED"/>
    <property type="match status" value="1"/>
</dbReference>
<accession>A0A067MH01</accession>
<dbReference type="PANTHER" id="PTHR12854:SF7">
    <property type="entry name" value="ATAXIN-2 HOMOLOG"/>
    <property type="match status" value="1"/>
</dbReference>
<feature type="region of interest" description="Disordered" evidence="1">
    <location>
        <begin position="294"/>
        <end position="362"/>
    </location>
</feature>
<evidence type="ECO:0000256" key="1">
    <source>
        <dbReference type="SAM" id="MobiDB-lite"/>
    </source>
</evidence>
<dbReference type="InParanoid" id="A0A067MH01"/>
<dbReference type="Pfam" id="PF06741">
    <property type="entry name" value="LsmAD"/>
    <property type="match status" value="1"/>
</dbReference>
<dbReference type="OrthoDB" id="2275718at2759"/>
<dbReference type="GO" id="GO:0003729">
    <property type="term" value="F:mRNA binding"/>
    <property type="evidence" value="ECO:0007669"/>
    <property type="project" value="TreeGrafter"/>
</dbReference>
<feature type="compositionally biased region" description="Low complexity" evidence="1">
    <location>
        <begin position="587"/>
        <end position="602"/>
    </location>
</feature>
<dbReference type="AlphaFoldDB" id="A0A067MH01"/>
<dbReference type="FunCoup" id="A0A067MH01">
    <property type="interactions" value="77"/>
</dbReference>
<dbReference type="GO" id="GO:0034063">
    <property type="term" value="P:stress granule assembly"/>
    <property type="evidence" value="ECO:0007669"/>
    <property type="project" value="TreeGrafter"/>
</dbReference>
<dbReference type="Proteomes" id="UP000027195">
    <property type="component" value="Unassembled WGS sequence"/>
</dbReference>
<feature type="compositionally biased region" description="Pro residues" evidence="1">
    <location>
        <begin position="663"/>
        <end position="680"/>
    </location>
</feature>
<evidence type="ECO:0000259" key="2">
    <source>
        <dbReference type="SMART" id="SM01272"/>
    </source>
</evidence>
<keyword evidence="4" id="KW-1185">Reference proteome</keyword>
<evidence type="ECO:0000313" key="3">
    <source>
        <dbReference type="EMBL" id="KDQ14804.1"/>
    </source>
</evidence>
<dbReference type="EMBL" id="KL198035">
    <property type="protein sequence ID" value="KDQ14804.1"/>
    <property type="molecule type" value="Genomic_DNA"/>
</dbReference>
<organism evidence="3 4">
    <name type="scientific">Botryobasidium botryosum (strain FD-172 SS1)</name>
    <dbReference type="NCBI Taxonomy" id="930990"/>
    <lineage>
        <taxon>Eukaryota</taxon>
        <taxon>Fungi</taxon>
        <taxon>Dikarya</taxon>
        <taxon>Basidiomycota</taxon>
        <taxon>Agaricomycotina</taxon>
        <taxon>Agaricomycetes</taxon>
        <taxon>Cantharellales</taxon>
        <taxon>Botryobasidiaceae</taxon>
        <taxon>Botryobasidium</taxon>
    </lineage>
</organism>
<feature type="domain" description="LsmAD" evidence="2">
    <location>
        <begin position="218"/>
        <end position="288"/>
    </location>
</feature>
<reference evidence="4" key="1">
    <citation type="journal article" date="2014" name="Proc. Natl. Acad. Sci. U.S.A.">
        <title>Extensive sampling of basidiomycete genomes demonstrates inadequacy of the white-rot/brown-rot paradigm for wood decay fungi.</title>
        <authorList>
            <person name="Riley R."/>
            <person name="Salamov A.A."/>
            <person name="Brown D.W."/>
            <person name="Nagy L.G."/>
            <person name="Floudas D."/>
            <person name="Held B.W."/>
            <person name="Levasseur A."/>
            <person name="Lombard V."/>
            <person name="Morin E."/>
            <person name="Otillar R."/>
            <person name="Lindquist E.A."/>
            <person name="Sun H."/>
            <person name="LaButti K.M."/>
            <person name="Schmutz J."/>
            <person name="Jabbour D."/>
            <person name="Luo H."/>
            <person name="Baker S.E."/>
            <person name="Pisabarro A.G."/>
            <person name="Walton J.D."/>
            <person name="Blanchette R.A."/>
            <person name="Henrissat B."/>
            <person name="Martin F."/>
            <person name="Cullen D."/>
            <person name="Hibbett D.S."/>
            <person name="Grigoriev I.V."/>
        </authorList>
    </citation>
    <scope>NUCLEOTIDE SEQUENCE [LARGE SCALE GENOMIC DNA]</scope>
    <source>
        <strain evidence="4">FD-172 SS1</strain>
    </source>
</reference>
<sequence length="841" mass="89665">MSAATRQNKNRKDGNANNNAQRRSGVAWRGAGNNPIGPNYNSQSHRGGPPHGGPYNNNNSFQQRPMSPPQERLQFFRNSVGSRILVHTRVTRHEGVLAPLESENLGIVLKDVKDLNQPNAPTQETLFIPYPQIIAQEATPQAPNGNFDTFRTDTDISNATNGGNIRQRELQAWKPDGPDTPDSSLPAPTFGKTDDEATFGAAATNGSWDQFVVNEQLFGVTTNFDEEIYTTKLDRSAPDYKDRERKAQQIANEILGTASSNPHIAEERNLVDDSGKNEEDKYGAVVRGANAYIPPGARRNGVNGSLQPPVKDASPAPKPEIPQVAVNAPDGTRTEVKAAPAPSSGSPSSSAATASATAKPGADTLVGSFRDFVTNERQRLTQKKQAIVRSEMDKRMADLIKFSQNFKLSQPIPEDLVPILTKDEDKQKAIIMKSNLDASSVAARSIAPTTTTTPPAAPPTTTIRFAPTVTTNQKIEAPVRKAPVPAAPVKVGTPAAKPAKPDAPPSRPIIQMKIQQIPPFNPDKRRTIANVNGVSPSTQTQPTAPASPTASVTSSTSNAFRLNINASTFKPNPNASAFNPNASAFKPSGSVPVSAAPTTAPASPKPKPVEAINPFFGARPIKKTGALHIRDDFNPFKHAKVSEASAVASIWPYNGKRYAAMFPPTPHPPPQPQSQPPPPTYEEDPAAQAAVAQRGGYNMMYAYPQHQYPGQPPQQPIMLPPGSLPPGGYMSPGPFYGAPMPYPGMPPAGTPMYGPPQLSSMPPTQPYMPPPPPGAYQTNGAPPRGSLPPAAMPPHAYYHQSPQLAHAVPYPMMMQQGGPGAPPHPYDGQGPPGPGPMSVGH</sequence>
<dbReference type="SMART" id="SM01272">
    <property type="entry name" value="LsmAD"/>
    <property type="match status" value="1"/>
</dbReference>
<feature type="region of interest" description="Disordered" evidence="1">
    <location>
        <begin position="587"/>
        <end position="608"/>
    </location>
</feature>
<feature type="region of interest" description="Disordered" evidence="1">
    <location>
        <begin position="813"/>
        <end position="841"/>
    </location>
</feature>
<feature type="region of interest" description="Disordered" evidence="1">
    <location>
        <begin position="661"/>
        <end position="688"/>
    </location>
</feature>
<proteinExistence type="predicted"/>
<dbReference type="STRING" id="930990.A0A067MH01"/>
<feature type="compositionally biased region" description="Pro residues" evidence="1">
    <location>
        <begin position="820"/>
        <end position="835"/>
    </location>
</feature>